<accession>A0A381QHK7</accession>
<sequence length="38" mass="3812">MAPEAGESCIGPVAGPVERRTFVALQPGFGAPAEDQVG</sequence>
<evidence type="ECO:0000313" key="1">
    <source>
        <dbReference type="EMBL" id="SUZ78806.1"/>
    </source>
</evidence>
<gene>
    <name evidence="1" type="ORF">METZ01_LOCUS31660</name>
</gene>
<proteinExistence type="predicted"/>
<name>A0A381QHK7_9ZZZZ</name>
<reference evidence="1" key="1">
    <citation type="submission" date="2018-05" db="EMBL/GenBank/DDBJ databases">
        <authorList>
            <person name="Lanie J.A."/>
            <person name="Ng W.-L."/>
            <person name="Kazmierczak K.M."/>
            <person name="Andrzejewski T.M."/>
            <person name="Davidsen T.M."/>
            <person name="Wayne K.J."/>
            <person name="Tettelin H."/>
            <person name="Glass J.I."/>
            <person name="Rusch D."/>
            <person name="Podicherti R."/>
            <person name="Tsui H.-C.T."/>
            <person name="Winkler M.E."/>
        </authorList>
    </citation>
    <scope>NUCLEOTIDE SEQUENCE</scope>
</reference>
<dbReference type="EMBL" id="UINC01001368">
    <property type="protein sequence ID" value="SUZ78806.1"/>
    <property type="molecule type" value="Genomic_DNA"/>
</dbReference>
<protein>
    <submittedName>
        <fullName evidence="1">Uncharacterized protein</fullName>
    </submittedName>
</protein>
<dbReference type="AlphaFoldDB" id="A0A381QHK7"/>
<organism evidence="1">
    <name type="scientific">marine metagenome</name>
    <dbReference type="NCBI Taxonomy" id="408172"/>
    <lineage>
        <taxon>unclassified sequences</taxon>
        <taxon>metagenomes</taxon>
        <taxon>ecological metagenomes</taxon>
    </lineage>
</organism>